<name>A0ABR5SH69_9BACT</name>
<protein>
    <recommendedName>
        <fullName evidence="3">Transposase (Putative), YhgA-like protein</fullName>
    </recommendedName>
</protein>
<keyword evidence="2" id="KW-1185">Reference proteome</keyword>
<comment type="caution">
    <text evidence="1">The sequence shown here is derived from an EMBL/GenBank/DDBJ whole genome shotgun (WGS) entry which is preliminary data.</text>
</comment>
<dbReference type="EMBL" id="LNQR01000033">
    <property type="protein sequence ID" value="KWT91026.1"/>
    <property type="molecule type" value="Genomic_DNA"/>
</dbReference>
<organism evidence="1 2">
    <name type="scientific">Candidatus Magnetominusculus xianensis</name>
    <dbReference type="NCBI Taxonomy" id="1748249"/>
    <lineage>
        <taxon>Bacteria</taxon>
        <taxon>Pseudomonadati</taxon>
        <taxon>Nitrospirota</taxon>
        <taxon>Nitrospiria</taxon>
        <taxon>Nitrospirales</taxon>
        <taxon>Nitrospiraceae</taxon>
        <taxon>Candidatus Magnetominusculus</taxon>
    </lineage>
</organism>
<dbReference type="Proteomes" id="UP000060487">
    <property type="component" value="Unassembled WGS sequence"/>
</dbReference>
<reference evidence="1 2" key="1">
    <citation type="submission" date="2015-11" db="EMBL/GenBank/DDBJ databases">
        <authorList>
            <person name="Lin W."/>
        </authorList>
    </citation>
    <scope>NUCLEOTIDE SEQUENCE [LARGE SCALE GENOMIC DNA]</scope>
    <source>
        <strain evidence="1 2">HCH-1</strain>
    </source>
</reference>
<accession>A0ABR5SH69</accession>
<proteinExistence type="predicted"/>
<gene>
    <name evidence="1" type="ORF">ASN18_0973</name>
</gene>
<sequence length="279" mass="31847">MRQKYDITLKKLLKDIPTAFLKILTGFETGRFLDVTLVDIQYRKPDLIIELPDGSILHIEIQSTSDPTMLKRMCLYWALIFNQHDRLPRQIVLYVGRKPHQMKNAIGPYSYEILNIRDINCSDLLKSDKPEDAVLSLLCSSDDMDSVIAQILEKLSVLPPKTMNDYIIKLLNLADLRKLSKKIYEEVEKMPITIDARKTWLFKEGLKDGKREGLSEGKREGLFEGIELGLELKYGAAGLELMPLVRGVTTIDKLEAFKNLIKKAKTVDELKGFFETSGV</sequence>
<evidence type="ECO:0008006" key="3">
    <source>
        <dbReference type="Google" id="ProtNLM"/>
    </source>
</evidence>
<dbReference type="RefSeq" id="WP_085051601.1">
    <property type="nucleotide sequence ID" value="NZ_LNQR01000033.1"/>
</dbReference>
<evidence type="ECO:0000313" key="2">
    <source>
        <dbReference type="Proteomes" id="UP000060487"/>
    </source>
</evidence>
<evidence type="ECO:0000313" key="1">
    <source>
        <dbReference type="EMBL" id="KWT91026.1"/>
    </source>
</evidence>